<reference evidence="1 2" key="1">
    <citation type="submission" date="2020-06" db="EMBL/GenBank/DDBJ databases">
        <title>Transcriptomic and genomic resources for Thalictrum thalictroides and T. hernandezii: Facilitating candidate gene discovery in an emerging model plant lineage.</title>
        <authorList>
            <person name="Arias T."/>
            <person name="Riano-Pachon D.M."/>
            <person name="Di Stilio V.S."/>
        </authorList>
    </citation>
    <scope>NUCLEOTIDE SEQUENCE [LARGE SCALE GENOMIC DNA]</scope>
    <source>
        <strain evidence="2">cv. WT478/WT964</strain>
        <tissue evidence="1">Leaves</tissue>
    </source>
</reference>
<comment type="caution">
    <text evidence="1">The sequence shown here is derived from an EMBL/GenBank/DDBJ whole genome shotgun (WGS) entry which is preliminary data.</text>
</comment>
<proteinExistence type="predicted"/>
<keyword evidence="2" id="KW-1185">Reference proteome</keyword>
<organism evidence="1 2">
    <name type="scientific">Thalictrum thalictroides</name>
    <name type="common">Rue-anemone</name>
    <name type="synonym">Anemone thalictroides</name>
    <dbReference type="NCBI Taxonomy" id="46969"/>
    <lineage>
        <taxon>Eukaryota</taxon>
        <taxon>Viridiplantae</taxon>
        <taxon>Streptophyta</taxon>
        <taxon>Embryophyta</taxon>
        <taxon>Tracheophyta</taxon>
        <taxon>Spermatophyta</taxon>
        <taxon>Magnoliopsida</taxon>
        <taxon>Ranunculales</taxon>
        <taxon>Ranunculaceae</taxon>
        <taxon>Thalictroideae</taxon>
        <taxon>Thalictrum</taxon>
    </lineage>
</organism>
<gene>
    <name evidence="1" type="ORF">FRX31_009640</name>
</gene>
<sequence length="96" mass="10951">MNCRVLAQVAIQRSFRKLGRSRLRVFTTRLQLQQFIYLHLILSKNSHSECLLPASAIHISTSHSTKVDYIMTLNWTASRTSCLKGSGIDQLSYIII</sequence>
<evidence type="ECO:0000313" key="2">
    <source>
        <dbReference type="Proteomes" id="UP000554482"/>
    </source>
</evidence>
<dbReference type="AlphaFoldDB" id="A0A7J6WUP9"/>
<accession>A0A7J6WUP9</accession>
<protein>
    <submittedName>
        <fullName evidence="1">Uncharacterized protein</fullName>
    </submittedName>
</protein>
<dbReference type="EMBL" id="JABWDY010010302">
    <property type="protein sequence ID" value="KAF5200773.1"/>
    <property type="molecule type" value="Genomic_DNA"/>
</dbReference>
<evidence type="ECO:0000313" key="1">
    <source>
        <dbReference type="EMBL" id="KAF5200773.1"/>
    </source>
</evidence>
<dbReference type="Proteomes" id="UP000554482">
    <property type="component" value="Unassembled WGS sequence"/>
</dbReference>
<name>A0A7J6WUP9_THATH</name>